<evidence type="ECO:0000313" key="2">
    <source>
        <dbReference type="EMBL" id="KAG8088913.1"/>
    </source>
</evidence>
<gene>
    <name evidence="2" type="ORF">GUJ93_ZPchr0011g27431</name>
</gene>
<organism evidence="2 3">
    <name type="scientific">Zizania palustris</name>
    <name type="common">Northern wild rice</name>
    <dbReference type="NCBI Taxonomy" id="103762"/>
    <lineage>
        <taxon>Eukaryota</taxon>
        <taxon>Viridiplantae</taxon>
        <taxon>Streptophyta</taxon>
        <taxon>Embryophyta</taxon>
        <taxon>Tracheophyta</taxon>
        <taxon>Spermatophyta</taxon>
        <taxon>Magnoliopsida</taxon>
        <taxon>Liliopsida</taxon>
        <taxon>Poales</taxon>
        <taxon>Poaceae</taxon>
        <taxon>BOP clade</taxon>
        <taxon>Oryzoideae</taxon>
        <taxon>Oryzeae</taxon>
        <taxon>Zizaniinae</taxon>
        <taxon>Zizania</taxon>
    </lineage>
</organism>
<dbReference type="Proteomes" id="UP000729402">
    <property type="component" value="Unassembled WGS sequence"/>
</dbReference>
<dbReference type="AlphaFoldDB" id="A0A8J5WDF5"/>
<feature type="region of interest" description="Disordered" evidence="1">
    <location>
        <begin position="1"/>
        <end position="23"/>
    </location>
</feature>
<protein>
    <submittedName>
        <fullName evidence="2">Uncharacterized protein</fullName>
    </submittedName>
</protein>
<reference evidence="2" key="2">
    <citation type="submission" date="2021-02" db="EMBL/GenBank/DDBJ databases">
        <authorList>
            <person name="Kimball J.A."/>
            <person name="Haas M.W."/>
            <person name="Macchietto M."/>
            <person name="Kono T."/>
            <person name="Duquette J."/>
            <person name="Shao M."/>
        </authorList>
    </citation>
    <scope>NUCLEOTIDE SEQUENCE</scope>
    <source>
        <tissue evidence="2">Fresh leaf tissue</tissue>
    </source>
</reference>
<evidence type="ECO:0000256" key="1">
    <source>
        <dbReference type="SAM" id="MobiDB-lite"/>
    </source>
</evidence>
<sequence>MMQQQPVAAPVPPSSGKRWRFGKSSRDSAEAAAAAAVAVAKARGSAAIARLAEVAWLRSMYAEMEREREQSKHVIAVTPATAAAADVAVAAAQAAVSVVRLTSKGRVAPVLAVAGDLRSLGAAAVRIQTAFQGFLVRSKGSTHHHISMLLLCFI</sequence>
<dbReference type="OrthoDB" id="1704267at2759"/>
<proteinExistence type="predicted"/>
<dbReference type="PROSITE" id="PS50096">
    <property type="entry name" value="IQ"/>
    <property type="match status" value="1"/>
</dbReference>
<accession>A0A8J5WDF5</accession>
<dbReference type="EMBL" id="JAAALK010000081">
    <property type="protein sequence ID" value="KAG8088913.1"/>
    <property type="molecule type" value="Genomic_DNA"/>
</dbReference>
<comment type="caution">
    <text evidence="2">The sequence shown here is derived from an EMBL/GenBank/DDBJ whole genome shotgun (WGS) entry which is preliminary data.</text>
</comment>
<evidence type="ECO:0000313" key="3">
    <source>
        <dbReference type="Proteomes" id="UP000729402"/>
    </source>
</evidence>
<keyword evidence="3" id="KW-1185">Reference proteome</keyword>
<reference evidence="2" key="1">
    <citation type="journal article" date="2021" name="bioRxiv">
        <title>Whole Genome Assembly and Annotation of Northern Wild Rice, Zizania palustris L., Supports a Whole Genome Duplication in the Zizania Genus.</title>
        <authorList>
            <person name="Haas M."/>
            <person name="Kono T."/>
            <person name="Macchietto M."/>
            <person name="Millas R."/>
            <person name="McGilp L."/>
            <person name="Shao M."/>
            <person name="Duquette J."/>
            <person name="Hirsch C.N."/>
            <person name="Kimball J."/>
        </authorList>
    </citation>
    <scope>NUCLEOTIDE SEQUENCE</scope>
    <source>
        <tissue evidence="2">Fresh leaf tissue</tissue>
    </source>
</reference>
<name>A0A8J5WDF5_ZIZPA</name>